<keyword evidence="3" id="KW-1185">Reference proteome</keyword>
<reference evidence="2 3" key="1">
    <citation type="submission" date="2013-09" db="EMBL/GenBank/DDBJ databases">
        <title>Genome sequencing of Phaeobacter antarcticus sp. nov. SM1211.</title>
        <authorList>
            <person name="Zhang X.-Y."/>
            <person name="Liu C."/>
            <person name="Chen X.-L."/>
            <person name="Xie B.-B."/>
            <person name="Qin Q.-L."/>
            <person name="Rong J.-C."/>
            <person name="Zhang Y.-Z."/>
        </authorList>
    </citation>
    <scope>NUCLEOTIDE SEQUENCE [LARGE SCALE GENOMIC DNA]</scope>
    <source>
        <strain evidence="2 3">SM1211</strain>
    </source>
</reference>
<sequence>MTEAELINLLAPIRIPARYADFRLQDALLALSLGLIAGLIIARLNSVLTQRRLRPIEEVQAQIAHLSRQAPDERLVGLAELLTRYAPEQVSQLNVDAALYDPAQQIAPEPIEAAIRSAAKGRIA</sequence>
<evidence type="ECO:0000313" key="3">
    <source>
        <dbReference type="Proteomes" id="UP000231259"/>
    </source>
</evidence>
<comment type="caution">
    <text evidence="2">The sequence shown here is derived from an EMBL/GenBank/DDBJ whole genome shotgun (WGS) entry which is preliminary data.</text>
</comment>
<dbReference type="EMBL" id="AWWI01000075">
    <property type="protein sequence ID" value="PIL19922.1"/>
    <property type="molecule type" value="Genomic_DNA"/>
</dbReference>
<dbReference type="RefSeq" id="WP_143520883.1">
    <property type="nucleotide sequence ID" value="NZ_AWWI01000075.1"/>
</dbReference>
<evidence type="ECO:0000256" key="1">
    <source>
        <dbReference type="SAM" id="Phobius"/>
    </source>
</evidence>
<gene>
    <name evidence="2" type="ORF">P775_12110</name>
</gene>
<evidence type="ECO:0000313" key="2">
    <source>
        <dbReference type="EMBL" id="PIL19922.1"/>
    </source>
</evidence>
<dbReference type="AlphaFoldDB" id="A0A2G8REH2"/>
<feature type="transmembrane region" description="Helical" evidence="1">
    <location>
        <begin position="27"/>
        <end position="44"/>
    </location>
</feature>
<accession>A0A2G8REH2</accession>
<name>A0A2G8REH2_9RHOB</name>
<dbReference type="OrthoDB" id="7875541at2"/>
<organism evidence="2 3">
    <name type="scientific">Puniceibacterium antarcticum</name>
    <dbReference type="NCBI Taxonomy" id="1206336"/>
    <lineage>
        <taxon>Bacteria</taxon>
        <taxon>Pseudomonadati</taxon>
        <taxon>Pseudomonadota</taxon>
        <taxon>Alphaproteobacteria</taxon>
        <taxon>Rhodobacterales</taxon>
        <taxon>Paracoccaceae</taxon>
        <taxon>Puniceibacterium</taxon>
    </lineage>
</organism>
<protein>
    <submittedName>
        <fullName evidence="2">Uncharacterized protein</fullName>
    </submittedName>
</protein>
<keyword evidence="1" id="KW-0812">Transmembrane</keyword>
<dbReference type="Proteomes" id="UP000231259">
    <property type="component" value="Unassembled WGS sequence"/>
</dbReference>
<keyword evidence="1" id="KW-0472">Membrane</keyword>
<keyword evidence="1" id="KW-1133">Transmembrane helix</keyword>
<proteinExistence type="predicted"/>